<dbReference type="Proteomes" id="UP000231358">
    <property type="component" value="Unassembled WGS sequence"/>
</dbReference>
<reference evidence="2" key="2">
    <citation type="submission" date="2019-04" db="EMBL/GenBank/DDBJ databases">
        <title>Friends and foes A comparative genomics study of 23 Aspergillus species from section Flavi.</title>
        <authorList>
            <consortium name="DOE Joint Genome Institute"/>
            <person name="Kjaerbolling I."/>
            <person name="Vesth T."/>
            <person name="Frisvad J.C."/>
            <person name="Nybo J.L."/>
            <person name="Theobald S."/>
            <person name="Kildgaard S."/>
            <person name="Isbrandt T."/>
            <person name="Kuo A."/>
            <person name="Sato A."/>
            <person name="Lyhne E.K."/>
            <person name="Kogle M.E."/>
            <person name="Wiebenga A."/>
            <person name="Kun R.S."/>
            <person name="Lubbers R.J."/>
            <person name="Makela M.R."/>
            <person name="Barry K."/>
            <person name="Chovatia M."/>
            <person name="Clum A."/>
            <person name="Daum C."/>
            <person name="Haridas S."/>
            <person name="He G."/>
            <person name="LaButti K."/>
            <person name="Lipzen A."/>
            <person name="Mondo S."/>
            <person name="Riley R."/>
            <person name="Salamov A."/>
            <person name="Simmons B.A."/>
            <person name="Magnuson J.K."/>
            <person name="Henrissat B."/>
            <person name="Mortensen U.H."/>
            <person name="Larsen T.O."/>
            <person name="Devries R.P."/>
            <person name="Grigoriev I.V."/>
            <person name="Machida M."/>
            <person name="Baker S.E."/>
            <person name="Andersen M.R."/>
        </authorList>
    </citation>
    <scope>NUCLEOTIDE SEQUENCE</scope>
    <source>
        <strain evidence="2">CBS 117612</strain>
    </source>
</reference>
<feature type="signal peptide" evidence="1">
    <location>
        <begin position="1"/>
        <end position="16"/>
    </location>
</feature>
<dbReference type="InterPro" id="IPR015141">
    <property type="entry name" value="PLipase_A2_prok/fun"/>
</dbReference>
<dbReference type="SUPFAM" id="SSF48619">
    <property type="entry name" value="Phospholipase A2, PLA2"/>
    <property type="match status" value="1"/>
</dbReference>
<evidence type="ECO:0000313" key="4">
    <source>
        <dbReference type="Proteomes" id="UP000231358"/>
    </source>
</evidence>
<dbReference type="Gene3D" id="1.20.90.10">
    <property type="entry name" value="Phospholipase A2 domain"/>
    <property type="match status" value="1"/>
</dbReference>
<dbReference type="GO" id="GO:0004623">
    <property type="term" value="F:phospholipase A2 activity"/>
    <property type="evidence" value="ECO:0007669"/>
    <property type="project" value="InterPro"/>
</dbReference>
<reference evidence="3 4" key="1">
    <citation type="submission" date="2017-05" db="EMBL/GenBank/DDBJ databases">
        <title>Genome sequence for an aflatoxigenic pathogen of Argentinian peanut, Aspergillus arachidicola.</title>
        <authorList>
            <person name="Moore G."/>
            <person name="Beltz S.B."/>
            <person name="Mack B.M."/>
        </authorList>
    </citation>
    <scope>NUCLEOTIDE SEQUENCE [LARGE SCALE GENOMIC DNA]</scope>
    <source>
        <strain evidence="3 4">CBS 117610</strain>
    </source>
</reference>
<dbReference type="GO" id="GO:0006644">
    <property type="term" value="P:phospholipid metabolic process"/>
    <property type="evidence" value="ECO:0007669"/>
    <property type="project" value="InterPro"/>
</dbReference>
<feature type="chain" id="PRO_5040675044" evidence="1">
    <location>
        <begin position="17"/>
        <end position="160"/>
    </location>
</feature>
<evidence type="ECO:0000256" key="1">
    <source>
        <dbReference type="SAM" id="SignalP"/>
    </source>
</evidence>
<keyword evidence="1" id="KW-0732">Signal</keyword>
<dbReference type="OrthoDB" id="5120271at2759"/>
<keyword evidence="4" id="KW-1185">Reference proteome</keyword>
<proteinExistence type="predicted"/>
<accession>A0A2G7GB05</accession>
<dbReference type="Pfam" id="PF09056">
    <property type="entry name" value="Phospholip_A2_3"/>
    <property type="match status" value="1"/>
</dbReference>
<dbReference type="EMBL" id="ML737216">
    <property type="protein sequence ID" value="KAE8335505.1"/>
    <property type="molecule type" value="Genomic_DNA"/>
</dbReference>
<dbReference type="Proteomes" id="UP000325558">
    <property type="component" value="Unassembled WGS sequence"/>
</dbReference>
<dbReference type="EMBL" id="NEXV01000044">
    <property type="protein sequence ID" value="PIG89765.1"/>
    <property type="molecule type" value="Genomic_DNA"/>
</dbReference>
<protein>
    <submittedName>
        <fullName evidence="3">Secretory phospholipase A2</fullName>
    </submittedName>
</protein>
<evidence type="ECO:0000313" key="3">
    <source>
        <dbReference type="EMBL" id="PIG89765.1"/>
    </source>
</evidence>
<name>A0A2G7GB05_9EURO</name>
<dbReference type="GO" id="GO:0050482">
    <property type="term" value="P:arachidonate secretion"/>
    <property type="evidence" value="ECO:0007669"/>
    <property type="project" value="InterPro"/>
</dbReference>
<dbReference type="InterPro" id="IPR036444">
    <property type="entry name" value="PLipase_A2_dom_sf"/>
</dbReference>
<organism evidence="3 4">
    <name type="scientific">Aspergillus arachidicola</name>
    <dbReference type="NCBI Taxonomy" id="656916"/>
    <lineage>
        <taxon>Eukaryota</taxon>
        <taxon>Fungi</taxon>
        <taxon>Dikarya</taxon>
        <taxon>Ascomycota</taxon>
        <taxon>Pezizomycotina</taxon>
        <taxon>Eurotiomycetes</taxon>
        <taxon>Eurotiomycetidae</taxon>
        <taxon>Eurotiales</taxon>
        <taxon>Aspergillaceae</taxon>
        <taxon>Aspergillus</taxon>
        <taxon>Aspergillus subgen. Circumdati</taxon>
    </lineage>
</organism>
<dbReference type="AlphaFoldDB" id="A0A2G7GB05"/>
<evidence type="ECO:0000313" key="2">
    <source>
        <dbReference type="EMBL" id="KAE8335505.1"/>
    </source>
</evidence>
<sequence>MKVNNFLIALLPAALAIPLPTPNEGATSLSESQGLQSITDELMFGLELPEFTARREANDPPQLDWYSDGCTGAPSNPLGFPFQRACERHDFGYQNYRIQGRFTKAAKAQIDLRFKEDLYHQCELGRAVRICKKLARLYYRASGRHGGKDATKRMEWDDLL</sequence>
<gene>
    <name evidence="3" type="ORF">AARAC_011119</name>
    <name evidence="2" type="ORF">BDV24DRAFT_155957</name>
</gene>